<dbReference type="EMBL" id="CAEZWT010000003">
    <property type="protein sequence ID" value="CAB4656794.1"/>
    <property type="molecule type" value="Genomic_DNA"/>
</dbReference>
<dbReference type="EMBL" id="CAFBMV010000001">
    <property type="protein sequence ID" value="CAB4912312.1"/>
    <property type="molecule type" value="Genomic_DNA"/>
</dbReference>
<dbReference type="PANTHER" id="PTHR11236">
    <property type="entry name" value="AMINOBENZOATE/ANTHRANILATE SYNTHASE"/>
    <property type="match status" value="1"/>
</dbReference>
<evidence type="ECO:0000313" key="3">
    <source>
        <dbReference type="EMBL" id="CAB4858845.1"/>
    </source>
</evidence>
<proteinExistence type="predicted"/>
<evidence type="ECO:0000313" key="4">
    <source>
        <dbReference type="EMBL" id="CAB4912312.1"/>
    </source>
</evidence>
<evidence type="ECO:0000313" key="2">
    <source>
        <dbReference type="EMBL" id="CAB4656794.1"/>
    </source>
</evidence>
<dbReference type="AlphaFoldDB" id="A0A6J7GX16"/>
<organism evidence="4">
    <name type="scientific">freshwater metagenome</name>
    <dbReference type="NCBI Taxonomy" id="449393"/>
    <lineage>
        <taxon>unclassified sequences</taxon>
        <taxon>metagenomes</taxon>
        <taxon>ecological metagenomes</taxon>
    </lineage>
</organism>
<dbReference type="PRINTS" id="PR00095">
    <property type="entry name" value="ANTSNTHASEI"/>
</dbReference>
<dbReference type="EMBL" id="CAFBLE010000002">
    <property type="protein sequence ID" value="CAB4858845.1"/>
    <property type="molecule type" value="Genomic_DNA"/>
</dbReference>
<dbReference type="InterPro" id="IPR019999">
    <property type="entry name" value="Anth_synth_I-like"/>
</dbReference>
<sequence length="324" mass="35074">MDGLLAYGLQEISKDPACLDDGNFWAVSTTFEGEWICARFERVVHAPLPTARQSWAKINGTWLSSLDKSSYENYVEEIRSRISVGDVYQVNACRQLKVALAEGASLLPLMHLIQEQNPAPFGCYLRTAELEIASASPELLARRNGSRITSGPIKGTHPLGSEYFGEKDKAENIMIVDLIRNDVGRISQIGSVTVPRLLVSEDHPGLTHLVSDVQGEILVGTSWADIANAILPPGSVSGAPKSSAVRIISELEVLPRGPYCGALGWVHGDQSLLSVAIRIFWNQGDEFLRFGTGAGITWGSDSTGEWEETVLKASRLLSISGGAI</sequence>
<evidence type="ECO:0000259" key="1">
    <source>
        <dbReference type="Pfam" id="PF00425"/>
    </source>
</evidence>
<evidence type="ECO:0000313" key="5">
    <source>
        <dbReference type="EMBL" id="CAB5054927.1"/>
    </source>
</evidence>
<name>A0A6J7GX16_9ZZZZ</name>
<dbReference type="InterPro" id="IPR005801">
    <property type="entry name" value="ADC_synthase"/>
</dbReference>
<feature type="domain" description="Chorismate-utilising enzyme C-terminal" evidence="1">
    <location>
        <begin position="68"/>
        <end position="312"/>
    </location>
</feature>
<accession>A0A6J7GX16</accession>
<dbReference type="Pfam" id="PF00425">
    <property type="entry name" value="Chorismate_bind"/>
    <property type="match status" value="1"/>
</dbReference>
<dbReference type="Gene3D" id="3.60.120.10">
    <property type="entry name" value="Anthranilate synthase"/>
    <property type="match status" value="1"/>
</dbReference>
<dbReference type="PANTHER" id="PTHR11236:SF50">
    <property type="entry name" value="AMINODEOXYCHORISMATE SYNTHASE COMPONENT 1"/>
    <property type="match status" value="1"/>
</dbReference>
<dbReference type="InterPro" id="IPR015890">
    <property type="entry name" value="Chorismate_C"/>
</dbReference>
<dbReference type="EMBL" id="CAFBQL010000002">
    <property type="protein sequence ID" value="CAB5054927.1"/>
    <property type="molecule type" value="Genomic_DNA"/>
</dbReference>
<gene>
    <name evidence="2" type="ORF">UFOPK2289_00168</name>
    <name evidence="3" type="ORF">UFOPK3346_00354</name>
    <name evidence="4" type="ORF">UFOPK3670_00116</name>
    <name evidence="5" type="ORF">UFOPK4308_00381</name>
</gene>
<protein>
    <submittedName>
        <fullName evidence="4">Unannotated protein</fullName>
    </submittedName>
</protein>
<reference evidence="4" key="1">
    <citation type="submission" date="2020-05" db="EMBL/GenBank/DDBJ databases">
        <authorList>
            <person name="Chiriac C."/>
            <person name="Salcher M."/>
            <person name="Ghai R."/>
            <person name="Kavagutti S V."/>
        </authorList>
    </citation>
    <scope>NUCLEOTIDE SEQUENCE</scope>
</reference>
<dbReference type="GO" id="GO:0000162">
    <property type="term" value="P:L-tryptophan biosynthetic process"/>
    <property type="evidence" value="ECO:0007669"/>
    <property type="project" value="TreeGrafter"/>
</dbReference>
<dbReference type="SUPFAM" id="SSF56322">
    <property type="entry name" value="ADC synthase"/>
    <property type="match status" value="1"/>
</dbReference>
<dbReference type="GO" id="GO:0046820">
    <property type="term" value="F:4-amino-4-deoxychorismate synthase activity"/>
    <property type="evidence" value="ECO:0007669"/>
    <property type="project" value="TreeGrafter"/>
</dbReference>